<dbReference type="STRING" id="212818.A0A0D1ZY21"/>
<keyword evidence="6" id="KW-1185">Reference proteome</keyword>
<dbReference type="InterPro" id="IPR021850">
    <property type="entry name" value="Symplekin/Pta1"/>
</dbReference>
<dbReference type="SUPFAM" id="SSF48371">
    <property type="entry name" value="ARM repeat"/>
    <property type="match status" value="1"/>
</dbReference>
<dbReference type="OrthoDB" id="331600at2759"/>
<evidence type="ECO:0000313" key="5">
    <source>
        <dbReference type="EMBL" id="KIV91783.1"/>
    </source>
</evidence>
<reference evidence="5 6" key="1">
    <citation type="submission" date="2015-01" db="EMBL/GenBank/DDBJ databases">
        <title>The Genome Sequence of Exophiala mesophila CBS40295.</title>
        <authorList>
            <consortium name="The Broad Institute Genomics Platform"/>
            <person name="Cuomo C."/>
            <person name="de Hoog S."/>
            <person name="Gorbushina A."/>
            <person name="Stielow B."/>
            <person name="Teixiera M."/>
            <person name="Abouelleil A."/>
            <person name="Chapman S.B."/>
            <person name="Priest M."/>
            <person name="Young S.K."/>
            <person name="Wortman J."/>
            <person name="Nusbaum C."/>
            <person name="Birren B."/>
        </authorList>
    </citation>
    <scope>NUCLEOTIDE SEQUENCE [LARGE SCALE GENOMIC DNA]</scope>
    <source>
        <strain evidence="5 6">CBS 40295</strain>
    </source>
</reference>
<evidence type="ECO:0000256" key="3">
    <source>
        <dbReference type="ARBA" id="ARBA00023242"/>
    </source>
</evidence>
<evidence type="ECO:0000313" key="6">
    <source>
        <dbReference type="Proteomes" id="UP000054302"/>
    </source>
</evidence>
<dbReference type="PANTHER" id="PTHR15245:SF20">
    <property type="entry name" value="SYMPLEKIN"/>
    <property type="match status" value="1"/>
</dbReference>
<accession>A0A0D1ZY21</accession>
<protein>
    <recommendedName>
        <fullName evidence="4">Symplekin/Pta1 N-terminal domain-containing protein</fullName>
    </recommendedName>
</protein>
<dbReference type="AlphaFoldDB" id="A0A0D1ZY21"/>
<dbReference type="InterPro" id="IPR032460">
    <property type="entry name" value="Symplekin/Pta1_N"/>
</dbReference>
<dbReference type="HOGENOM" id="CLU_021804_0_0_1"/>
<keyword evidence="3" id="KW-0539">Nucleus</keyword>
<dbReference type="PANTHER" id="PTHR15245">
    <property type="entry name" value="SYMPLEKIN-RELATED"/>
    <property type="match status" value="1"/>
</dbReference>
<evidence type="ECO:0000256" key="2">
    <source>
        <dbReference type="ARBA" id="ARBA00022664"/>
    </source>
</evidence>
<organism evidence="5 6">
    <name type="scientific">Exophiala mesophila</name>
    <name type="common">Black yeast-like fungus</name>
    <dbReference type="NCBI Taxonomy" id="212818"/>
    <lineage>
        <taxon>Eukaryota</taxon>
        <taxon>Fungi</taxon>
        <taxon>Dikarya</taxon>
        <taxon>Ascomycota</taxon>
        <taxon>Pezizomycotina</taxon>
        <taxon>Eurotiomycetes</taxon>
        <taxon>Chaetothyriomycetidae</taxon>
        <taxon>Chaetothyriales</taxon>
        <taxon>Herpotrichiellaceae</taxon>
        <taxon>Exophiala</taxon>
    </lineage>
</organism>
<dbReference type="GeneID" id="27324132"/>
<keyword evidence="2" id="KW-0507">mRNA processing</keyword>
<dbReference type="Pfam" id="PF11935">
    <property type="entry name" value="SYMPK_PTA1_N"/>
    <property type="match status" value="1"/>
</dbReference>
<sequence>MAATPSAVGMIPQLEQARKLALGDPQVYNQVLPGILPIIGPAAPLEVRRWGADFLAEAFASPAISLAQKDQFSTEVLPTLKALLENPSEDIAVVKSAVQASASLYPIVFRRIINRPNETALWQDISAIKLNILKRMDSAPPAVRICCIKFVQKIVQVETPGLIADPRRPDQNETSISLVPRNHPLLQLPNIEAEASALLDRLLSVFQENSTDPIVVDATLNCLAILIRSRPPIASKIISAVISYNPMKQGNSPMTPKIMVMIRSMERTTRALLRWVLRAVPNHPMEQKIQQYLMRLQQSRNVLFADTTAQKRPAEPTDGYDDTKRQKLTSAAQSFPPMPPPPNSFAQLFTLTEDPNVKQFDVTLLPADSVSDVTAVLLQYVDASALELAIEAIRARYTHLQKVQQPTPVPEFPMAGPTGIDDEDDYDPEFVSGGDSIVEPTTEMALESLAQPALDLGPFELPKPPPLTSDQVAVVSDQSVEHLYQIVATLDNAGQISAKQKLGLNRLAASTNDRDSWMTILVRLATRAPAGLEDLVDSLIDGSDATKSAKTEEQKLSGTTPADRIRQMIFMYIMDDFRPRLNLAISWLTEEWYADKVAAKAHPELGHLPHYSYWVKQVIERLLPYLDAKDKNLLIRFVSEIPAIDRELLDRIKTLARDPERVSMCILSMQYLLMLRPPTREAVLDTMESIWNEGDDQAKKATAKVLGKWRPGFLEKAAEVKDEGGSGVKLEAAKEVTQAA</sequence>
<dbReference type="EMBL" id="KN847523">
    <property type="protein sequence ID" value="KIV91783.1"/>
    <property type="molecule type" value="Genomic_DNA"/>
</dbReference>
<dbReference type="Gene3D" id="1.25.10.10">
    <property type="entry name" value="Leucine-rich Repeat Variant"/>
    <property type="match status" value="1"/>
</dbReference>
<dbReference type="OMA" id="AREMCLN"/>
<dbReference type="VEuPathDB" id="FungiDB:PV10_06287"/>
<dbReference type="GO" id="GO:0005847">
    <property type="term" value="C:mRNA cleavage and polyadenylation specificity factor complex"/>
    <property type="evidence" value="ECO:0007669"/>
    <property type="project" value="TreeGrafter"/>
</dbReference>
<gene>
    <name evidence="5" type="ORF">PV10_06287</name>
</gene>
<dbReference type="InterPro" id="IPR011989">
    <property type="entry name" value="ARM-like"/>
</dbReference>
<evidence type="ECO:0000256" key="1">
    <source>
        <dbReference type="ARBA" id="ARBA00004123"/>
    </source>
</evidence>
<dbReference type="GO" id="GO:0006397">
    <property type="term" value="P:mRNA processing"/>
    <property type="evidence" value="ECO:0007669"/>
    <property type="project" value="UniProtKB-KW"/>
</dbReference>
<comment type="subcellular location">
    <subcellularLocation>
        <location evidence="1">Nucleus</location>
    </subcellularLocation>
</comment>
<feature type="domain" description="Symplekin/Pta1 N-terminal" evidence="4">
    <location>
        <begin position="90"/>
        <end position="311"/>
    </location>
</feature>
<dbReference type="RefSeq" id="XP_016223357.1">
    <property type="nucleotide sequence ID" value="XM_016371064.1"/>
</dbReference>
<evidence type="ECO:0000259" key="4">
    <source>
        <dbReference type="Pfam" id="PF11935"/>
    </source>
</evidence>
<proteinExistence type="predicted"/>
<dbReference type="InterPro" id="IPR016024">
    <property type="entry name" value="ARM-type_fold"/>
</dbReference>
<name>A0A0D1ZY21_EXOME</name>
<dbReference type="Proteomes" id="UP000054302">
    <property type="component" value="Unassembled WGS sequence"/>
</dbReference>